<organism evidence="1 2">
    <name type="scientific">Anaerotignum neopropionicum</name>
    <dbReference type="NCBI Taxonomy" id="36847"/>
    <lineage>
        <taxon>Bacteria</taxon>
        <taxon>Bacillati</taxon>
        <taxon>Bacillota</taxon>
        <taxon>Clostridia</taxon>
        <taxon>Lachnospirales</taxon>
        <taxon>Anaerotignaceae</taxon>
        <taxon>Anaerotignum</taxon>
    </lineage>
</organism>
<dbReference type="Proteomes" id="UP000070539">
    <property type="component" value="Unassembled WGS sequence"/>
</dbReference>
<comment type="caution">
    <text evidence="1">The sequence shown here is derived from an EMBL/GenBank/DDBJ whole genome shotgun (WGS) entry which is preliminary data.</text>
</comment>
<name>A0A136WBK1_9FIRM</name>
<evidence type="ECO:0000313" key="1">
    <source>
        <dbReference type="EMBL" id="KXL51875.1"/>
    </source>
</evidence>
<accession>A0A136WBK1</accession>
<evidence type="ECO:0000313" key="2">
    <source>
        <dbReference type="Proteomes" id="UP000070539"/>
    </source>
</evidence>
<gene>
    <name evidence="1" type="ORF">CLNEO_27330</name>
</gene>
<reference evidence="1 2" key="1">
    <citation type="submission" date="2016-01" db="EMBL/GenBank/DDBJ databases">
        <title>Genome sequence of Clostridium neopropionicum X4, DSM-3847.</title>
        <authorList>
            <person name="Poehlein A."/>
            <person name="Beck M.H."/>
            <person name="Bengelsdorf F.R."/>
            <person name="Daniel R."/>
            <person name="Duerre P."/>
        </authorList>
    </citation>
    <scope>NUCLEOTIDE SEQUENCE [LARGE SCALE GENOMIC DNA]</scope>
    <source>
        <strain evidence="1 2">DSM-3847</strain>
    </source>
</reference>
<protein>
    <submittedName>
        <fullName evidence="1">Uncharacterized protein</fullName>
    </submittedName>
</protein>
<proteinExistence type="predicted"/>
<sequence>MLYNTGIHHLLHHKVWIFYRPYGIMTLDSIERR</sequence>
<dbReference type="AlphaFoldDB" id="A0A136WBK1"/>
<dbReference type="EMBL" id="LRVM01000013">
    <property type="protein sequence ID" value="KXL51875.1"/>
    <property type="molecule type" value="Genomic_DNA"/>
</dbReference>
<keyword evidence="2" id="KW-1185">Reference proteome</keyword>